<keyword evidence="2" id="KW-0472">Membrane</keyword>
<feature type="region of interest" description="Disordered" evidence="1">
    <location>
        <begin position="56"/>
        <end position="85"/>
    </location>
</feature>
<gene>
    <name evidence="3" type="ORF">ACFQGD_18140</name>
</gene>
<feature type="compositionally biased region" description="Low complexity" evidence="1">
    <location>
        <begin position="63"/>
        <end position="85"/>
    </location>
</feature>
<dbReference type="EMBL" id="JBHSXX010000001">
    <property type="protein sequence ID" value="MFC6869068.1"/>
    <property type="molecule type" value="Genomic_DNA"/>
</dbReference>
<keyword evidence="2" id="KW-1133">Transmembrane helix</keyword>
<feature type="region of interest" description="Disordered" evidence="1">
    <location>
        <begin position="1"/>
        <end position="23"/>
    </location>
</feature>
<evidence type="ECO:0000313" key="4">
    <source>
        <dbReference type="Proteomes" id="UP001596337"/>
    </source>
</evidence>
<dbReference type="RefSeq" id="WP_345393221.1">
    <property type="nucleotide sequence ID" value="NZ_BAABLA010000018.1"/>
</dbReference>
<sequence length="288" mass="30219">MTEPTEPTEQGRPDEPDGPSDETRRARRWAWIASALAATVALVATVVIVLALRGDDDKGGVATEPTTTPPTTSVTTTTTTTSSEPVPAFGYQPLWPFASVADAAEWQRAYREGGHQPWHLDAEFTARQFAQSYLGYDNIDRVVSTRIRGDEAWVGVGFELPNGEDTTAAVVHLAKVGGGADAPWEIVGTKDTTLTLTSPPYGASVTSPVTVGGSITGVDENLRVTVWQLGTGKIAESDGIPAGGQNSRWSTKVSFTAPSGSVLTIAVATGGHVAEVERFAITGVRVGG</sequence>
<feature type="transmembrane region" description="Helical" evidence="2">
    <location>
        <begin position="29"/>
        <end position="52"/>
    </location>
</feature>
<keyword evidence="2" id="KW-0812">Transmembrane</keyword>
<organism evidence="3 4">
    <name type="scientific">Haloechinothrix salitolerans</name>
    <dbReference type="NCBI Taxonomy" id="926830"/>
    <lineage>
        <taxon>Bacteria</taxon>
        <taxon>Bacillati</taxon>
        <taxon>Actinomycetota</taxon>
        <taxon>Actinomycetes</taxon>
        <taxon>Pseudonocardiales</taxon>
        <taxon>Pseudonocardiaceae</taxon>
        <taxon>Haloechinothrix</taxon>
    </lineage>
</organism>
<protein>
    <submittedName>
        <fullName evidence="3">Uncharacterized protein</fullName>
    </submittedName>
</protein>
<proteinExistence type="predicted"/>
<comment type="caution">
    <text evidence="3">The sequence shown here is derived from an EMBL/GenBank/DDBJ whole genome shotgun (WGS) entry which is preliminary data.</text>
</comment>
<dbReference type="Proteomes" id="UP001596337">
    <property type="component" value="Unassembled WGS sequence"/>
</dbReference>
<keyword evidence="4" id="KW-1185">Reference proteome</keyword>
<evidence type="ECO:0000256" key="2">
    <source>
        <dbReference type="SAM" id="Phobius"/>
    </source>
</evidence>
<accession>A0ABW2C1R1</accession>
<evidence type="ECO:0000256" key="1">
    <source>
        <dbReference type="SAM" id="MobiDB-lite"/>
    </source>
</evidence>
<reference evidence="4" key="1">
    <citation type="journal article" date="2019" name="Int. J. Syst. Evol. Microbiol.">
        <title>The Global Catalogue of Microorganisms (GCM) 10K type strain sequencing project: providing services to taxonomists for standard genome sequencing and annotation.</title>
        <authorList>
            <consortium name="The Broad Institute Genomics Platform"/>
            <consortium name="The Broad Institute Genome Sequencing Center for Infectious Disease"/>
            <person name="Wu L."/>
            <person name="Ma J."/>
        </authorList>
    </citation>
    <scope>NUCLEOTIDE SEQUENCE [LARGE SCALE GENOMIC DNA]</scope>
    <source>
        <strain evidence="4">KCTC 32255</strain>
    </source>
</reference>
<evidence type="ECO:0000313" key="3">
    <source>
        <dbReference type="EMBL" id="MFC6869068.1"/>
    </source>
</evidence>
<name>A0ABW2C1R1_9PSEU</name>